<proteinExistence type="predicted"/>
<organism evidence="1 2">
    <name type="scientific">Lasiodiplodia mahajangana</name>
    <dbReference type="NCBI Taxonomy" id="1108764"/>
    <lineage>
        <taxon>Eukaryota</taxon>
        <taxon>Fungi</taxon>
        <taxon>Dikarya</taxon>
        <taxon>Ascomycota</taxon>
        <taxon>Pezizomycotina</taxon>
        <taxon>Dothideomycetes</taxon>
        <taxon>Dothideomycetes incertae sedis</taxon>
        <taxon>Botryosphaeriales</taxon>
        <taxon>Botryosphaeriaceae</taxon>
        <taxon>Lasiodiplodia</taxon>
    </lineage>
</organism>
<evidence type="ECO:0000313" key="2">
    <source>
        <dbReference type="Proteomes" id="UP001153332"/>
    </source>
</evidence>
<comment type="caution">
    <text evidence="1">The sequence shown here is derived from an EMBL/GenBank/DDBJ whole genome shotgun (WGS) entry which is preliminary data.</text>
</comment>
<reference evidence="1" key="1">
    <citation type="submission" date="2022-12" db="EMBL/GenBank/DDBJ databases">
        <title>Genome Sequence of Lasiodiplodia mahajangana.</title>
        <authorList>
            <person name="Buettner E."/>
        </authorList>
    </citation>
    <scope>NUCLEOTIDE SEQUENCE</scope>
    <source>
        <strain evidence="1">VT137</strain>
    </source>
</reference>
<protein>
    <submittedName>
        <fullName evidence="1">Uncharacterized protein</fullName>
    </submittedName>
</protein>
<evidence type="ECO:0000313" key="1">
    <source>
        <dbReference type="EMBL" id="KAJ8128031.1"/>
    </source>
</evidence>
<dbReference type="EMBL" id="JAPUUL010001209">
    <property type="protein sequence ID" value="KAJ8128031.1"/>
    <property type="molecule type" value="Genomic_DNA"/>
</dbReference>
<gene>
    <name evidence="1" type="ORF">O1611_g5606</name>
</gene>
<keyword evidence="2" id="KW-1185">Reference proteome</keyword>
<name>A0ACC2JKH5_9PEZI</name>
<accession>A0ACC2JKH5</accession>
<dbReference type="Proteomes" id="UP001153332">
    <property type="component" value="Unassembled WGS sequence"/>
</dbReference>
<sequence length="243" mass="26705">MRLHAAVRDGNINAVRNLLQGEAVQELNNVRTSWGTPLHVAIWCDNLLILRTLLDAGADPTLEPGGTDSADTALQLAAQRGHLDINRELWGRMAPEYHANESWPCLVQAARYGQAALVRWYLDIWHGWSASTTEKALGAAVGRWHYDTVDVLLRNVDYGADPDVQDYRGKTVLHELAFPIFIKAGSGQRAVHDKAIALLLHPGASVSVNNVYGETPLHLAAFAFGLDKLRPYLLPQPAPELLA</sequence>